<feature type="compositionally biased region" description="Low complexity" evidence="1">
    <location>
        <begin position="28"/>
        <end position="47"/>
    </location>
</feature>
<name>A0A0A9DT24_ARUDO</name>
<protein>
    <submittedName>
        <fullName evidence="2">Uncharacterized protein</fullName>
    </submittedName>
</protein>
<feature type="region of interest" description="Disordered" evidence="1">
    <location>
        <begin position="28"/>
        <end position="107"/>
    </location>
</feature>
<evidence type="ECO:0000313" key="2">
    <source>
        <dbReference type="EMBL" id="JAD91699.1"/>
    </source>
</evidence>
<reference evidence="2" key="2">
    <citation type="journal article" date="2015" name="Data Brief">
        <title>Shoot transcriptome of the giant reed, Arundo donax.</title>
        <authorList>
            <person name="Barrero R.A."/>
            <person name="Guerrero F.D."/>
            <person name="Moolhuijzen P."/>
            <person name="Goolsby J.A."/>
            <person name="Tidwell J."/>
            <person name="Bellgard S.E."/>
            <person name="Bellgard M.I."/>
        </authorList>
    </citation>
    <scope>NUCLEOTIDE SEQUENCE</scope>
    <source>
        <tissue evidence="2">Shoot tissue taken approximately 20 cm above the soil surface</tissue>
    </source>
</reference>
<evidence type="ECO:0000256" key="1">
    <source>
        <dbReference type="SAM" id="MobiDB-lite"/>
    </source>
</evidence>
<dbReference type="EMBL" id="GBRH01206196">
    <property type="protein sequence ID" value="JAD91699.1"/>
    <property type="molecule type" value="Transcribed_RNA"/>
</dbReference>
<feature type="compositionally biased region" description="Basic and acidic residues" evidence="1">
    <location>
        <begin position="96"/>
        <end position="105"/>
    </location>
</feature>
<accession>A0A0A9DT24</accession>
<reference evidence="2" key="1">
    <citation type="submission" date="2014-09" db="EMBL/GenBank/DDBJ databases">
        <authorList>
            <person name="Magalhaes I.L.F."/>
            <person name="Oliveira U."/>
            <person name="Santos F.R."/>
            <person name="Vidigal T.H.D.A."/>
            <person name="Brescovit A.D."/>
            <person name="Santos A.J."/>
        </authorList>
    </citation>
    <scope>NUCLEOTIDE SEQUENCE</scope>
    <source>
        <tissue evidence="2">Shoot tissue taken approximately 20 cm above the soil surface</tissue>
    </source>
</reference>
<sequence>MSSSMLCVTPPFPKLICREQSLCRYLSTSSATSSSESGSPRTSSLLLSPPPPPSLPPRAAAATPSQGRSRRPGPKGENRVGSRNPMGLHAGSVSEYEYRKSKGRSECAGSSGLILPGWDLGFGAGVEGAPGGHLGIRVNGGSSLGSEREEAAG</sequence>
<proteinExistence type="predicted"/>
<dbReference type="AlphaFoldDB" id="A0A0A9DT24"/>
<organism evidence="2">
    <name type="scientific">Arundo donax</name>
    <name type="common">Giant reed</name>
    <name type="synonym">Donax arundinaceus</name>
    <dbReference type="NCBI Taxonomy" id="35708"/>
    <lineage>
        <taxon>Eukaryota</taxon>
        <taxon>Viridiplantae</taxon>
        <taxon>Streptophyta</taxon>
        <taxon>Embryophyta</taxon>
        <taxon>Tracheophyta</taxon>
        <taxon>Spermatophyta</taxon>
        <taxon>Magnoliopsida</taxon>
        <taxon>Liliopsida</taxon>
        <taxon>Poales</taxon>
        <taxon>Poaceae</taxon>
        <taxon>PACMAD clade</taxon>
        <taxon>Arundinoideae</taxon>
        <taxon>Arundineae</taxon>
        <taxon>Arundo</taxon>
    </lineage>
</organism>